<dbReference type="GO" id="GO:0004672">
    <property type="term" value="F:protein kinase activity"/>
    <property type="evidence" value="ECO:0007669"/>
    <property type="project" value="InterPro"/>
</dbReference>
<dbReference type="InterPro" id="IPR011009">
    <property type="entry name" value="Kinase-like_dom_sf"/>
</dbReference>
<dbReference type="InterPro" id="IPR000719">
    <property type="entry name" value="Prot_kinase_dom"/>
</dbReference>
<evidence type="ECO:0000313" key="3">
    <source>
        <dbReference type="Proteomes" id="UP000526033"/>
    </source>
</evidence>
<dbReference type="SUPFAM" id="SSF56112">
    <property type="entry name" value="Protein kinase-like (PK-like)"/>
    <property type="match status" value="1"/>
</dbReference>
<evidence type="ECO:0000259" key="1">
    <source>
        <dbReference type="PROSITE" id="PS50011"/>
    </source>
</evidence>
<dbReference type="Proteomes" id="UP000526033">
    <property type="component" value="Unassembled WGS sequence"/>
</dbReference>
<dbReference type="EMBL" id="JAAZNL010000042">
    <property type="protein sequence ID" value="NMB70222.1"/>
    <property type="molecule type" value="Genomic_DNA"/>
</dbReference>
<evidence type="ECO:0000313" key="2">
    <source>
        <dbReference type="EMBL" id="NMB70222.1"/>
    </source>
</evidence>
<gene>
    <name evidence="2" type="ORF">GYA27_03425</name>
</gene>
<protein>
    <recommendedName>
        <fullName evidence="1">Protein kinase domain-containing protein</fullName>
    </recommendedName>
</protein>
<accession>A0A7X9HH44</accession>
<name>A0A7X9HH44_UNCKA</name>
<organism evidence="2 3">
    <name type="scientific">candidate division WWE3 bacterium</name>
    <dbReference type="NCBI Taxonomy" id="2053526"/>
    <lineage>
        <taxon>Bacteria</taxon>
        <taxon>Katanobacteria</taxon>
    </lineage>
</organism>
<dbReference type="AlphaFoldDB" id="A0A7X9HH44"/>
<comment type="caution">
    <text evidence="2">The sequence shown here is derived from an EMBL/GenBank/DDBJ whole genome shotgun (WGS) entry which is preliminary data.</text>
</comment>
<feature type="domain" description="Protein kinase" evidence="1">
    <location>
        <begin position="31"/>
        <end position="358"/>
    </location>
</feature>
<dbReference type="Gene3D" id="1.10.510.10">
    <property type="entry name" value="Transferase(Phosphotransferase) domain 1"/>
    <property type="match status" value="1"/>
</dbReference>
<dbReference type="PROSITE" id="PS50011">
    <property type="entry name" value="PROTEIN_KINASE_DOM"/>
    <property type="match status" value="1"/>
</dbReference>
<dbReference type="GO" id="GO:0005524">
    <property type="term" value="F:ATP binding"/>
    <property type="evidence" value="ECO:0007669"/>
    <property type="project" value="InterPro"/>
</dbReference>
<sequence length="570" mass="65625">MLGNYEKPESSGEVGGGIDPKLGSEYLDKGFTLGKRIGGGFEGTVYRATDANGTEIVIKRPNPGQERQNASEYHMLRTLQDVYCELPDGKKYPVTPHLAEGNGNLSSTQGFAMEYLDGMSLDDYAQKINGGVMPLEASLHYLDFFTQCQRKGILTGDIKRENLIVQEDLETGNLVYRYMDVGVFRRFEELRYTSSTERANGLYKNYMFDEIKLLTSMLESTALWDETSITQNKNKWVDLMHDVYLNRADKLSLRNIERYAETGDMQRVETNFCLKYLSRIIPWESVIDADLIEEFNRDFIALTYYKITSTLDVESDEEKKEMLDSFRANLPKDTAEIFNEEIMTRIDRLLSAKTQEFFPNVHTTEPTEAEIIAKEKQINLILYERFKKIDSFGDYLQSIYSHKDDRASLMYYIILNGKRDAYDYKDYANVLDSFARDYKEQDKGDIELLFDLMSQEEPLPGGLTEHDTTKYTIAVDLISTAVNLARITKLEYDNEEDQSIFQKEAEKNKSLAELISQKLKIAGDAFGKYLKSDFDEQLLEKFWEPLKELTDLYEALHGTGYNSDSVSEIF</sequence>
<reference evidence="2 3" key="1">
    <citation type="journal article" date="2020" name="Biotechnol. Biofuels">
        <title>New insights from the biogas microbiome by comprehensive genome-resolved metagenomics of nearly 1600 species originating from multiple anaerobic digesters.</title>
        <authorList>
            <person name="Campanaro S."/>
            <person name="Treu L."/>
            <person name="Rodriguez-R L.M."/>
            <person name="Kovalovszki A."/>
            <person name="Ziels R.M."/>
            <person name="Maus I."/>
            <person name="Zhu X."/>
            <person name="Kougias P.G."/>
            <person name="Basile A."/>
            <person name="Luo G."/>
            <person name="Schluter A."/>
            <person name="Konstantinidis K.T."/>
            <person name="Angelidaki I."/>
        </authorList>
    </citation>
    <scope>NUCLEOTIDE SEQUENCE [LARGE SCALE GENOMIC DNA]</scope>
    <source>
        <strain evidence="2">AS27yjCOA_165</strain>
    </source>
</reference>
<proteinExistence type="predicted"/>